<reference evidence="1" key="1">
    <citation type="submission" date="2020-04" db="EMBL/GenBank/DDBJ databases">
        <authorList>
            <person name="Alioto T."/>
            <person name="Alioto T."/>
            <person name="Gomez Garrido J."/>
        </authorList>
    </citation>
    <scope>NUCLEOTIDE SEQUENCE</scope>
    <source>
        <strain evidence="1">A484AB</strain>
    </source>
</reference>
<comment type="caution">
    <text evidence="1">The sequence shown here is derived from an EMBL/GenBank/DDBJ whole genome shotgun (WGS) entry which is preliminary data.</text>
</comment>
<dbReference type="InterPro" id="IPR010734">
    <property type="entry name" value="Copine_C"/>
</dbReference>
<dbReference type="EMBL" id="CACRXK020029961">
    <property type="protein sequence ID" value="CAB4042357.1"/>
    <property type="molecule type" value="Genomic_DNA"/>
</dbReference>
<dbReference type="SUPFAM" id="SSF53300">
    <property type="entry name" value="vWA-like"/>
    <property type="match status" value="1"/>
</dbReference>
<dbReference type="PANTHER" id="PTHR10857:SF102">
    <property type="entry name" value="C2 DOMAIN-CONTAINING PROTEIN"/>
    <property type="match status" value="1"/>
</dbReference>
<dbReference type="PANTHER" id="PTHR10857">
    <property type="entry name" value="COPINE"/>
    <property type="match status" value="1"/>
</dbReference>
<dbReference type="Pfam" id="PF07002">
    <property type="entry name" value="Copine"/>
    <property type="match status" value="1"/>
</dbReference>
<evidence type="ECO:0000313" key="2">
    <source>
        <dbReference type="Proteomes" id="UP001152795"/>
    </source>
</evidence>
<gene>
    <name evidence="1" type="ORF">PACLA_8A022318</name>
</gene>
<dbReference type="GO" id="GO:0005544">
    <property type="term" value="F:calcium-dependent phospholipid binding"/>
    <property type="evidence" value="ECO:0007669"/>
    <property type="project" value="InterPro"/>
</dbReference>
<keyword evidence="2" id="KW-1185">Reference proteome</keyword>
<dbReference type="AlphaFoldDB" id="A0A7D9K757"/>
<proteinExistence type="predicted"/>
<name>A0A7D9K757_PARCT</name>
<dbReference type="GO" id="GO:0005886">
    <property type="term" value="C:plasma membrane"/>
    <property type="evidence" value="ECO:0007669"/>
    <property type="project" value="TreeGrafter"/>
</dbReference>
<protein>
    <submittedName>
        <fullName evidence="1">Uncharacterized protein</fullName>
    </submittedName>
</protein>
<sequence length="208" mass="22697">MKALTAVGQIIQDYDRDNLYPCYGFGAKLPPTNVVSHMFALNFNPENPYCAGIQGIVQAYQSCLPNITLYGPTNVSPVVNHVSSFARQAVCAEVRPISEQSYHILLILTDGVISDMDQTKAAIVEASALPMSIIIVGVGAADFDMMEELDSDDKLLTSTSGKTAQRDIVQFVPFRNFQHVSTGPVLCETNTKPYYNTMCCACNNVICI</sequence>
<organism evidence="1 2">
    <name type="scientific">Paramuricea clavata</name>
    <name type="common">Red gorgonian</name>
    <name type="synonym">Violescent sea-whip</name>
    <dbReference type="NCBI Taxonomy" id="317549"/>
    <lineage>
        <taxon>Eukaryota</taxon>
        <taxon>Metazoa</taxon>
        <taxon>Cnidaria</taxon>
        <taxon>Anthozoa</taxon>
        <taxon>Octocorallia</taxon>
        <taxon>Malacalcyonacea</taxon>
        <taxon>Plexauridae</taxon>
        <taxon>Paramuricea</taxon>
    </lineage>
</organism>
<dbReference type="InterPro" id="IPR045052">
    <property type="entry name" value="Copine"/>
</dbReference>
<evidence type="ECO:0000313" key="1">
    <source>
        <dbReference type="EMBL" id="CAB4042357.1"/>
    </source>
</evidence>
<dbReference type="InterPro" id="IPR036465">
    <property type="entry name" value="vWFA_dom_sf"/>
</dbReference>
<accession>A0A7D9K757</accession>
<dbReference type="Proteomes" id="UP001152795">
    <property type="component" value="Unassembled WGS sequence"/>
</dbReference>
<dbReference type="GO" id="GO:0071277">
    <property type="term" value="P:cellular response to calcium ion"/>
    <property type="evidence" value="ECO:0007669"/>
    <property type="project" value="TreeGrafter"/>
</dbReference>
<dbReference type="OrthoDB" id="5855668at2759"/>